<dbReference type="InterPro" id="IPR007837">
    <property type="entry name" value="DinB"/>
</dbReference>
<dbReference type="Gene3D" id="1.20.120.450">
    <property type="entry name" value="dinb family like domain"/>
    <property type="match status" value="1"/>
</dbReference>
<feature type="binding site" evidence="3">
    <location>
        <position position="120"/>
    </location>
    <ligand>
        <name>a divalent metal cation</name>
        <dbReference type="ChEBI" id="CHEBI:60240"/>
    </ligand>
</feature>
<evidence type="ECO:0000313" key="7">
    <source>
        <dbReference type="Proteomes" id="UP000214606"/>
    </source>
</evidence>
<dbReference type="EMBL" id="LWBR01000075">
    <property type="protein sequence ID" value="KZN94829.1"/>
    <property type="molecule type" value="Genomic_DNA"/>
</dbReference>
<accession>A0A165WB26</accession>
<feature type="binding site" evidence="3">
    <location>
        <position position="38"/>
    </location>
    <ligand>
        <name>a divalent metal cation</name>
        <dbReference type="ChEBI" id="CHEBI:60240"/>
    </ligand>
</feature>
<evidence type="ECO:0000313" key="4">
    <source>
        <dbReference type="EMBL" id="ASS91073.1"/>
    </source>
</evidence>
<dbReference type="RefSeq" id="WP_063389576.1">
    <property type="nucleotide sequence ID" value="NZ_CP017703.1"/>
</dbReference>
<evidence type="ECO:0000256" key="1">
    <source>
        <dbReference type="ARBA" id="ARBA00008635"/>
    </source>
</evidence>
<gene>
    <name evidence="4" type="ORF">AP3564_13335</name>
    <name evidence="5" type="ORF">AZI98_17700</name>
</gene>
<dbReference type="Proteomes" id="UP000214606">
    <property type="component" value="Chromosome"/>
</dbReference>
<dbReference type="STRING" id="33936.AZI98_17700"/>
<evidence type="ECO:0000313" key="5">
    <source>
        <dbReference type="EMBL" id="KZN94829.1"/>
    </source>
</evidence>
<sequence>METIQKMFEHLHWANERILDTLQKIEGENNGALRLFSHILLTEKLWFTRLQGLDSSHIAIWEDVHIDACAELAKQNEQSITSFLKNLTNRDLDNIVTYKNSKGIEFQNTLREILTHVALHGHYHRGQINLRLRSERHEPVNVDFITFVR</sequence>
<dbReference type="GO" id="GO:0046872">
    <property type="term" value="F:metal ion binding"/>
    <property type="evidence" value="ECO:0007669"/>
    <property type="project" value="UniProtKB-KW"/>
</dbReference>
<feature type="binding site" evidence="3">
    <location>
        <position position="124"/>
    </location>
    <ligand>
        <name>a divalent metal cation</name>
        <dbReference type="ChEBI" id="CHEBI:60240"/>
    </ligand>
</feature>
<reference evidence="4 7" key="2">
    <citation type="submission" date="2016-10" db="EMBL/GenBank/DDBJ databases">
        <title>The whole genome sequencing and assembly of Aeribacillus pallidus KCTC3564 strain.</title>
        <authorList>
            <person name="Lee Y.-J."/>
            <person name="Park M.-K."/>
            <person name="Yi H."/>
            <person name="Bahn Y.-S."/>
            <person name="Kim J.F."/>
            <person name="Lee D.-W."/>
        </authorList>
    </citation>
    <scope>NUCLEOTIDE SEQUENCE [LARGE SCALE GENOMIC DNA]</scope>
    <source>
        <strain evidence="4 7">KCTC3564</strain>
    </source>
</reference>
<dbReference type="Proteomes" id="UP000076476">
    <property type="component" value="Unassembled WGS sequence"/>
</dbReference>
<proteinExistence type="inferred from homology"/>
<dbReference type="AlphaFoldDB" id="A0A165WB26"/>
<reference evidence="5 6" key="1">
    <citation type="submission" date="2016-04" db="EMBL/GenBank/DDBJ databases">
        <title>Draft genome sequence of Aeribacillus pallidus 8m3 from petroleum reservoir.</title>
        <authorList>
            <person name="Poltaraus A.B."/>
            <person name="Nazina T.N."/>
            <person name="Tourova T.P."/>
            <person name="Malakho S.M."/>
            <person name="Korshunova A.V."/>
            <person name="Sokolova D.S."/>
        </authorList>
    </citation>
    <scope>NUCLEOTIDE SEQUENCE [LARGE SCALE GENOMIC DNA]</scope>
    <source>
        <strain evidence="5 6">8m3</strain>
    </source>
</reference>
<dbReference type="OrthoDB" id="9811413at2"/>
<keyword evidence="2 3" id="KW-0479">Metal-binding</keyword>
<keyword evidence="6" id="KW-1185">Reference proteome</keyword>
<protein>
    <submittedName>
        <fullName evidence="5">Damage-inducible protein DinB</fullName>
    </submittedName>
</protein>
<evidence type="ECO:0000256" key="3">
    <source>
        <dbReference type="PIRSR" id="PIRSR607837-1"/>
    </source>
</evidence>
<dbReference type="PANTHER" id="PTHR37302">
    <property type="entry name" value="SLR1116 PROTEIN"/>
    <property type="match status" value="1"/>
</dbReference>
<name>A0A165WB26_9BACI</name>
<accession>A0A161XQ82</accession>
<dbReference type="KEGG" id="apak:AP3564_13335"/>
<dbReference type="GeneID" id="301126035"/>
<comment type="similarity">
    <text evidence="1">Belongs to the DinB family.</text>
</comment>
<dbReference type="EMBL" id="CP017703">
    <property type="protein sequence ID" value="ASS91073.1"/>
    <property type="molecule type" value="Genomic_DNA"/>
</dbReference>
<dbReference type="SUPFAM" id="SSF109854">
    <property type="entry name" value="DinB/YfiT-like putative metalloenzymes"/>
    <property type="match status" value="1"/>
</dbReference>
<evidence type="ECO:0000313" key="6">
    <source>
        <dbReference type="Proteomes" id="UP000076476"/>
    </source>
</evidence>
<evidence type="ECO:0000256" key="2">
    <source>
        <dbReference type="ARBA" id="ARBA00022723"/>
    </source>
</evidence>
<dbReference type="PANTHER" id="PTHR37302:SF3">
    <property type="entry name" value="DAMAGE-INDUCIBLE PROTEIN DINB"/>
    <property type="match status" value="1"/>
</dbReference>
<organism evidence="5 6">
    <name type="scientific">Aeribacillus pallidus</name>
    <dbReference type="NCBI Taxonomy" id="33936"/>
    <lineage>
        <taxon>Bacteria</taxon>
        <taxon>Bacillati</taxon>
        <taxon>Bacillota</taxon>
        <taxon>Bacilli</taxon>
        <taxon>Bacillales</taxon>
        <taxon>Bacillaceae</taxon>
        <taxon>Aeribacillus</taxon>
    </lineage>
</organism>
<dbReference type="InterPro" id="IPR034660">
    <property type="entry name" value="DinB/YfiT-like"/>
</dbReference>
<dbReference type="Pfam" id="PF05163">
    <property type="entry name" value="DinB"/>
    <property type="match status" value="1"/>
</dbReference>